<dbReference type="EMBL" id="JACVVK020000013">
    <property type="protein sequence ID" value="KAK7504934.1"/>
    <property type="molecule type" value="Genomic_DNA"/>
</dbReference>
<reference evidence="1" key="3">
    <citation type="submission" date="2023-01" db="EMBL/GenBank/DDBJ databases">
        <authorList>
            <person name="Patra A."/>
        </authorList>
    </citation>
    <scope>NUCLEOTIDE SEQUENCE</scope>
    <source>
        <strain evidence="1">Wonlab-2016</strain>
        <tissue evidence="1">Foot muscle</tissue>
    </source>
</reference>
<accession>A0ABD0KJN8</accession>
<name>A0ABD0KJN8_9CAEN</name>
<gene>
    <name evidence="2" type="ORF">BaRGS_00003962</name>
    <name evidence="1" type="ORF">BaRGS_00021662</name>
</gene>
<protein>
    <submittedName>
        <fullName evidence="1">Uncharacterized protein</fullName>
    </submittedName>
</protein>
<evidence type="ECO:0000313" key="3">
    <source>
        <dbReference type="Proteomes" id="UP001519460"/>
    </source>
</evidence>
<organism evidence="1 3">
    <name type="scientific">Batillaria attramentaria</name>
    <dbReference type="NCBI Taxonomy" id="370345"/>
    <lineage>
        <taxon>Eukaryota</taxon>
        <taxon>Metazoa</taxon>
        <taxon>Spiralia</taxon>
        <taxon>Lophotrochozoa</taxon>
        <taxon>Mollusca</taxon>
        <taxon>Gastropoda</taxon>
        <taxon>Caenogastropoda</taxon>
        <taxon>Sorbeoconcha</taxon>
        <taxon>Cerithioidea</taxon>
        <taxon>Batillariidae</taxon>
        <taxon>Batillaria</taxon>
    </lineage>
</organism>
<keyword evidence="3" id="KW-1185">Reference proteome</keyword>
<comment type="caution">
    <text evidence="1">The sequence shown here is derived from an EMBL/GenBank/DDBJ whole genome shotgun (WGS) entry which is preliminary data.</text>
</comment>
<evidence type="ECO:0000313" key="2">
    <source>
        <dbReference type="EMBL" id="KAK7504934.1"/>
    </source>
</evidence>
<evidence type="ECO:0000313" key="1">
    <source>
        <dbReference type="EMBL" id="KAK7487167.1"/>
    </source>
</evidence>
<dbReference type="EMBL" id="JACVVK020000169">
    <property type="protein sequence ID" value="KAK7487167.1"/>
    <property type="molecule type" value="Genomic_DNA"/>
</dbReference>
<dbReference type="AlphaFoldDB" id="A0ABD0KJN8"/>
<reference evidence="1 3" key="2">
    <citation type="journal article" date="2023" name="Sci. Data">
        <title>Genome assembly of the Korean intertidal mud-creeper Batillaria attramentaria.</title>
        <authorList>
            <person name="Patra A.K."/>
            <person name="Ho P.T."/>
            <person name="Jun S."/>
            <person name="Lee S.J."/>
            <person name="Kim Y."/>
            <person name="Won Y.J."/>
        </authorList>
    </citation>
    <scope>NUCLEOTIDE SEQUENCE [LARGE SCALE GENOMIC DNA]</scope>
    <source>
        <strain evidence="1">Wonlab-2016</strain>
    </source>
</reference>
<dbReference type="Proteomes" id="UP001519460">
    <property type="component" value="Unassembled WGS sequence"/>
</dbReference>
<proteinExistence type="predicted"/>
<reference evidence="1" key="1">
    <citation type="submission" date="2020-09" db="EMBL/GenBank/DDBJ databases">
        <authorList>
            <person name="Won Y."/>
        </authorList>
    </citation>
    <scope>NUCLEOTIDE SEQUENCE</scope>
    <source>
        <strain evidence="1">Wonlab-2016</strain>
        <tissue evidence="1">Foot muscle</tissue>
    </source>
</reference>
<sequence length="143" mass="16385">MKGTRMRLKRRSRSSIEAGLQVLLTAGFKFRSDCTSTFSVTPEKGRRAWVSPLKTELVTPCKPPLVFPDQMVQSSARWLITCWKWNGAAAECSSYRFHSKGRRHSTDCHRNKRYQRQQALHTVVILFTTLPIGEEKARRVSGC</sequence>